<evidence type="ECO:0000256" key="2">
    <source>
        <dbReference type="ARBA" id="ARBA00008825"/>
    </source>
</evidence>
<name>A0AAD4VSY0_PRUDU</name>
<dbReference type="Pfam" id="PF07058">
    <property type="entry name" value="MAP70"/>
    <property type="match status" value="1"/>
</dbReference>
<accession>A0AAD4VSY0</accession>
<dbReference type="EMBL" id="JAJFAZ020000004">
    <property type="protein sequence ID" value="KAI5330734.1"/>
    <property type="molecule type" value="Genomic_DNA"/>
</dbReference>
<gene>
    <name evidence="7" type="ORF">L3X38_020860</name>
</gene>
<keyword evidence="4" id="KW-0493">Microtubule</keyword>
<dbReference type="PANTHER" id="PTHR31246">
    <property type="entry name" value="MICROTUBULE-ASSOCIATED PROTEIN 70-2"/>
    <property type="match status" value="1"/>
</dbReference>
<evidence type="ECO:0000256" key="6">
    <source>
        <dbReference type="ARBA" id="ARBA00023212"/>
    </source>
</evidence>
<evidence type="ECO:0000256" key="3">
    <source>
        <dbReference type="ARBA" id="ARBA00022490"/>
    </source>
</evidence>
<dbReference type="GO" id="GO:0005874">
    <property type="term" value="C:microtubule"/>
    <property type="evidence" value="ECO:0007669"/>
    <property type="project" value="UniProtKB-KW"/>
</dbReference>
<reference evidence="7 8" key="1">
    <citation type="journal article" date="2022" name="G3 (Bethesda)">
        <title>Whole-genome sequence and methylome profiling of the almond [Prunus dulcis (Mill.) D.A. Webb] cultivar 'Nonpareil'.</title>
        <authorList>
            <person name="D'Amico-Willman K.M."/>
            <person name="Ouma W.Z."/>
            <person name="Meulia T."/>
            <person name="Sideli G.M."/>
            <person name="Gradziel T.M."/>
            <person name="Fresnedo-Ramirez J."/>
        </authorList>
    </citation>
    <scope>NUCLEOTIDE SEQUENCE [LARGE SCALE GENOMIC DNA]</scope>
    <source>
        <strain evidence="7">Clone GOH B32 T37-40</strain>
    </source>
</reference>
<keyword evidence="8" id="KW-1185">Reference proteome</keyword>
<dbReference type="Proteomes" id="UP001054821">
    <property type="component" value="Chromosome 4"/>
</dbReference>
<comment type="caution">
    <text evidence="7">The sequence shown here is derived from an EMBL/GenBank/DDBJ whole genome shotgun (WGS) entry which is preliminary data.</text>
</comment>
<proteinExistence type="inferred from homology"/>
<sequence>MADSNGITNFTKNQRKARAHNRFKQYICKFSDARSAERRYNIVWNSLVQFEQQMNNMPVVVETLQETKTFWENFNNNSVSIIIPPSASKEVTFSLAMTKGFKHFHIQYNLEIKKLIYDKRDALAAQYAAEATLGMLHANQKDDESPPIESVISPIEMHKDEANEFSSIKPIHALYMSMRRAHHRVLHSLLAFLQIAALLQAERILRSALERALIVEEVQKPQLRIEETD</sequence>
<keyword evidence="3" id="KW-0963">Cytoplasm</keyword>
<evidence type="ECO:0000313" key="7">
    <source>
        <dbReference type="EMBL" id="KAI5330734.1"/>
    </source>
</evidence>
<evidence type="ECO:0000313" key="8">
    <source>
        <dbReference type="Proteomes" id="UP001054821"/>
    </source>
</evidence>
<evidence type="ECO:0000256" key="5">
    <source>
        <dbReference type="ARBA" id="ARBA00023054"/>
    </source>
</evidence>
<comment type="subcellular location">
    <subcellularLocation>
        <location evidence="1">Cytoplasm</location>
        <location evidence="1">Cytoskeleton</location>
    </subcellularLocation>
</comment>
<dbReference type="GO" id="GO:0007010">
    <property type="term" value="P:cytoskeleton organization"/>
    <property type="evidence" value="ECO:0007669"/>
    <property type="project" value="InterPro"/>
</dbReference>
<keyword evidence="6" id="KW-0206">Cytoskeleton</keyword>
<evidence type="ECO:0000256" key="1">
    <source>
        <dbReference type="ARBA" id="ARBA00004245"/>
    </source>
</evidence>
<dbReference type="InterPro" id="IPR009768">
    <property type="entry name" value="MAP70"/>
</dbReference>
<evidence type="ECO:0000256" key="4">
    <source>
        <dbReference type="ARBA" id="ARBA00022701"/>
    </source>
</evidence>
<keyword evidence="5" id="KW-0175">Coiled coil</keyword>
<protein>
    <submittedName>
        <fullName evidence="7">Uncharacterized protein</fullName>
    </submittedName>
</protein>
<dbReference type="AlphaFoldDB" id="A0AAD4VSY0"/>
<comment type="similarity">
    <text evidence="2">Belongs to the MAP70 family.</text>
</comment>
<dbReference type="PANTHER" id="PTHR31246:SF5">
    <property type="entry name" value="MICROTUBULE-ASSOCIATED PROTEIN 70-5"/>
    <property type="match status" value="1"/>
</dbReference>
<dbReference type="GO" id="GO:0008017">
    <property type="term" value="F:microtubule binding"/>
    <property type="evidence" value="ECO:0007669"/>
    <property type="project" value="InterPro"/>
</dbReference>
<organism evidence="7 8">
    <name type="scientific">Prunus dulcis</name>
    <name type="common">Almond</name>
    <name type="synonym">Amygdalus dulcis</name>
    <dbReference type="NCBI Taxonomy" id="3755"/>
    <lineage>
        <taxon>Eukaryota</taxon>
        <taxon>Viridiplantae</taxon>
        <taxon>Streptophyta</taxon>
        <taxon>Embryophyta</taxon>
        <taxon>Tracheophyta</taxon>
        <taxon>Spermatophyta</taxon>
        <taxon>Magnoliopsida</taxon>
        <taxon>eudicotyledons</taxon>
        <taxon>Gunneridae</taxon>
        <taxon>Pentapetalae</taxon>
        <taxon>rosids</taxon>
        <taxon>fabids</taxon>
        <taxon>Rosales</taxon>
        <taxon>Rosaceae</taxon>
        <taxon>Amygdaloideae</taxon>
        <taxon>Amygdaleae</taxon>
        <taxon>Prunus</taxon>
    </lineage>
</organism>